<dbReference type="RefSeq" id="XP_067766797.1">
    <property type="nucleotide sequence ID" value="XM_067905480.1"/>
</dbReference>
<evidence type="ECO:0000256" key="1">
    <source>
        <dbReference type="SAM" id="Phobius"/>
    </source>
</evidence>
<keyword evidence="3" id="KW-1185">Reference proteome</keyword>
<dbReference type="Proteomes" id="UP000018208">
    <property type="component" value="Unassembled WGS sequence"/>
</dbReference>
<dbReference type="AlphaFoldDB" id="A0A9P8LXG1"/>
<organism evidence="2 3">
    <name type="scientific">Spironucleus salmonicida</name>
    <dbReference type="NCBI Taxonomy" id="348837"/>
    <lineage>
        <taxon>Eukaryota</taxon>
        <taxon>Metamonada</taxon>
        <taxon>Diplomonadida</taxon>
        <taxon>Hexamitidae</taxon>
        <taxon>Hexamitinae</taxon>
        <taxon>Spironucleus</taxon>
    </lineage>
</organism>
<gene>
    <name evidence="2" type="ORF">SS50377_21562</name>
</gene>
<dbReference type="EMBL" id="AUWU02000002">
    <property type="protein sequence ID" value="KAH0576024.1"/>
    <property type="molecule type" value="Genomic_DNA"/>
</dbReference>
<keyword evidence="1" id="KW-0472">Membrane</keyword>
<dbReference type="KEGG" id="ssao:94295585"/>
<accession>A0A9P8LXG1</accession>
<sequence length="288" mass="30893">MIFAGEYTNSENKYIANTYCPATGTEVVDCIACEGGKISSGQGCNCAVDAPTSTCALSTADKCSKCLDGNLLTSDPKFLVSDGNCATCYSAAKQYTSYKEGFVFHISAENCQTSGSELKDYSKCNLWYCDLCAKHCKPCAPNCSMCISAEFCIVCRTTDNNNVLTIDGKCPKQCNNIQASEYCLDGVATDCAADATSECSYSSQLGCATLQCRQNWVCHLPKNFCDGSERKCTYCAEGHVHFAGQCIKPTTSESSNKLGGGTIAGIVISALVVVGGWMTYYFIRTVRK</sequence>
<evidence type="ECO:0000313" key="2">
    <source>
        <dbReference type="EMBL" id="KAH0576024.1"/>
    </source>
</evidence>
<dbReference type="GeneID" id="94295585"/>
<name>A0A9P8LXG1_9EUKA</name>
<proteinExistence type="predicted"/>
<keyword evidence="1" id="KW-0812">Transmembrane</keyword>
<feature type="transmembrane region" description="Helical" evidence="1">
    <location>
        <begin position="258"/>
        <end position="283"/>
    </location>
</feature>
<comment type="caution">
    <text evidence="2">The sequence shown here is derived from an EMBL/GenBank/DDBJ whole genome shotgun (WGS) entry which is preliminary data.</text>
</comment>
<keyword evidence="1" id="KW-1133">Transmembrane helix</keyword>
<protein>
    <submittedName>
        <fullName evidence="2">Cysteine-rich membrane protein 2</fullName>
    </submittedName>
</protein>
<evidence type="ECO:0000313" key="3">
    <source>
        <dbReference type="Proteomes" id="UP000018208"/>
    </source>
</evidence>
<reference evidence="2 3" key="1">
    <citation type="journal article" date="2014" name="PLoS Genet.">
        <title>The Genome of Spironucleus salmonicida Highlights a Fish Pathogen Adapted to Fluctuating Environments.</title>
        <authorList>
            <person name="Xu F."/>
            <person name="Jerlstrom-Hultqvist J."/>
            <person name="Einarsson E."/>
            <person name="Astvaldsson A."/>
            <person name="Svard S.G."/>
            <person name="Andersson J.O."/>
        </authorList>
    </citation>
    <scope>NUCLEOTIDE SEQUENCE [LARGE SCALE GENOMIC DNA]</scope>
    <source>
        <strain evidence="2 3">ATCC 50377</strain>
    </source>
</reference>